<evidence type="ECO:0000256" key="4">
    <source>
        <dbReference type="SAM" id="MobiDB-lite"/>
    </source>
</evidence>
<name>A0A0F7FZS9_9ACTN</name>
<comment type="similarity">
    <text evidence="3">Belongs to the gas vesicle GvpF/GvpL family.</text>
</comment>
<dbReference type="EMBL" id="CP009922">
    <property type="protein sequence ID" value="AKG46345.1"/>
    <property type="molecule type" value="Genomic_DNA"/>
</dbReference>
<feature type="compositionally biased region" description="Low complexity" evidence="4">
    <location>
        <begin position="249"/>
        <end position="274"/>
    </location>
</feature>
<evidence type="ECO:0000256" key="1">
    <source>
        <dbReference type="ARBA" id="ARBA00022987"/>
    </source>
</evidence>
<evidence type="ECO:0000256" key="3">
    <source>
        <dbReference type="ARBA" id="ARBA00035643"/>
    </source>
</evidence>
<dbReference type="RefSeq" id="WP_046725143.1">
    <property type="nucleotide sequence ID" value="NZ_CP009922.3"/>
</dbReference>
<dbReference type="InterPro" id="IPR009430">
    <property type="entry name" value="GvpL/GvpF"/>
</dbReference>
<dbReference type="AlphaFoldDB" id="A0A0F7FZS9"/>
<evidence type="ECO:0000256" key="2">
    <source>
        <dbReference type="ARBA" id="ARBA00035108"/>
    </source>
</evidence>
<dbReference type="PANTHER" id="PTHR36852:SF1">
    <property type="entry name" value="PROTEIN GVPL 2"/>
    <property type="match status" value="1"/>
</dbReference>
<evidence type="ECO:0000313" key="5">
    <source>
        <dbReference type="EMBL" id="AKG46345.1"/>
    </source>
</evidence>
<accession>A0A0F7FZS9</accession>
<dbReference type="Proteomes" id="UP000034034">
    <property type="component" value="Chromosome"/>
</dbReference>
<dbReference type="GO" id="GO:0031411">
    <property type="term" value="C:gas vesicle"/>
    <property type="evidence" value="ECO:0007669"/>
    <property type="project" value="UniProtKB-SubCell"/>
</dbReference>
<dbReference type="STRING" id="408015.SXIM_49610"/>
<keyword evidence="1" id="KW-0304">Gas vesicle</keyword>
<dbReference type="PATRIC" id="fig|408015.6.peg.5024"/>
<gene>
    <name evidence="5" type="ORF">SXIM_49610</name>
</gene>
<organism evidence="5 6">
    <name type="scientific">Streptomyces xiamenensis</name>
    <dbReference type="NCBI Taxonomy" id="408015"/>
    <lineage>
        <taxon>Bacteria</taxon>
        <taxon>Bacillati</taxon>
        <taxon>Actinomycetota</taxon>
        <taxon>Actinomycetes</taxon>
        <taxon>Kitasatosporales</taxon>
        <taxon>Streptomycetaceae</taxon>
        <taxon>Streptomyces</taxon>
    </lineage>
</organism>
<evidence type="ECO:0000313" key="6">
    <source>
        <dbReference type="Proteomes" id="UP000034034"/>
    </source>
</evidence>
<comment type="subcellular location">
    <subcellularLocation>
        <location evidence="2">Gas vesicle</location>
    </subcellularLocation>
</comment>
<dbReference type="Pfam" id="PF06386">
    <property type="entry name" value="GvpL_GvpF"/>
    <property type="match status" value="1"/>
</dbReference>
<reference evidence="5" key="1">
    <citation type="submission" date="2019-08" db="EMBL/GenBank/DDBJ databases">
        <title>Complete genome sequence of a mangrove-derived Streptomyces xiamenensis.</title>
        <authorList>
            <person name="Xu J."/>
        </authorList>
    </citation>
    <scope>NUCLEOTIDE SEQUENCE</scope>
    <source>
        <strain evidence="5">318</strain>
    </source>
</reference>
<dbReference type="KEGG" id="sxi:SXIM_49610"/>
<protein>
    <submittedName>
        <fullName evidence="5">Gas vesicle synthesis protein</fullName>
    </submittedName>
</protein>
<dbReference type="PANTHER" id="PTHR36852">
    <property type="entry name" value="PROTEIN GVPL 2"/>
    <property type="match status" value="1"/>
</dbReference>
<dbReference type="HOGENOM" id="CLU_065736_3_1_11"/>
<dbReference type="GO" id="GO:0031412">
    <property type="term" value="P:gas vesicle organization"/>
    <property type="evidence" value="ECO:0007669"/>
    <property type="project" value="InterPro"/>
</dbReference>
<keyword evidence="6" id="KW-1185">Reference proteome</keyword>
<sequence length="274" mass="29040">MDQVYAYGIVRTGHRLPPGATGVGSPPEPLRALPVGQLTAVVSAAPAGLLARRRDLLAHQETLLGLAAEGPVIPMRFGSVAPDEETLRTRLADAPQEQLALLERLDGRVEMNLKALVLEDGLSELLREDNQVRRLHRESRARPGYESSIRLGQAIAEGLGRRAARAAARTLERVGALAEATAAGPEIEGCVLNMSFLLGRDAQEEFRAAVESCSAAYRGQVELRLSGPLPCFSFTGVPAAPERARPRARAGPRAGRAPDPATTSARSAPTTPGA</sequence>
<proteinExistence type="inferred from homology"/>
<feature type="region of interest" description="Disordered" evidence="4">
    <location>
        <begin position="238"/>
        <end position="274"/>
    </location>
</feature>